<evidence type="ECO:0000313" key="2">
    <source>
        <dbReference type="EMBL" id="KAJ3032286.1"/>
    </source>
</evidence>
<gene>
    <name evidence="2" type="ORF">HK097_005309</name>
</gene>
<comment type="caution">
    <text evidence="2">The sequence shown here is derived from an EMBL/GenBank/DDBJ whole genome shotgun (WGS) entry which is preliminary data.</text>
</comment>
<dbReference type="Proteomes" id="UP001212841">
    <property type="component" value="Unassembled WGS sequence"/>
</dbReference>
<protein>
    <submittedName>
        <fullName evidence="2">Uncharacterized protein</fullName>
    </submittedName>
</protein>
<keyword evidence="3" id="KW-1185">Reference proteome</keyword>
<feature type="region of interest" description="Disordered" evidence="1">
    <location>
        <begin position="202"/>
        <end position="258"/>
    </location>
</feature>
<dbReference type="AlphaFoldDB" id="A0AAD5S0I6"/>
<evidence type="ECO:0000313" key="3">
    <source>
        <dbReference type="Proteomes" id="UP001212841"/>
    </source>
</evidence>
<feature type="region of interest" description="Disordered" evidence="1">
    <location>
        <begin position="90"/>
        <end position="109"/>
    </location>
</feature>
<reference evidence="2" key="1">
    <citation type="submission" date="2020-05" db="EMBL/GenBank/DDBJ databases">
        <title>Phylogenomic resolution of chytrid fungi.</title>
        <authorList>
            <person name="Stajich J.E."/>
            <person name="Amses K."/>
            <person name="Simmons R."/>
            <person name="Seto K."/>
            <person name="Myers J."/>
            <person name="Bonds A."/>
            <person name="Quandt C.A."/>
            <person name="Barry K."/>
            <person name="Liu P."/>
            <person name="Grigoriev I."/>
            <person name="Longcore J.E."/>
            <person name="James T.Y."/>
        </authorList>
    </citation>
    <scope>NUCLEOTIDE SEQUENCE</scope>
    <source>
        <strain evidence="2">JEL0318</strain>
    </source>
</reference>
<accession>A0AAD5S0I6</accession>
<dbReference type="EMBL" id="JADGJD010002492">
    <property type="protein sequence ID" value="KAJ3032286.1"/>
    <property type="molecule type" value="Genomic_DNA"/>
</dbReference>
<sequence length="292" mass="32977">MFGIVAFGDKVFRLEYLRARHRNITPEDNAILNLHNRTISIRETNKKKRKGETIRFPEWFWNDYIAQLVRCRRELGQDFLFHTERHYPYEKKKKDGDGNSDDASEEGEVKMNDGRFRSCSTAGHTFAGAFGRFFYKDDDLDKVKKNVSNRMLRLSYGTHLAKEYNLPSLAELMAMPINNIPQTLDHTGLTNQRSYDARSIEDDRAAAAASNVAGPSEPPASAGKRPSPTSDASAKVKRAKIAPPPRKDGKPHRNSSMKVLKAYCEQQGLDSSGTLAEIRKRLYGKGKQPAAQ</sequence>
<organism evidence="2 3">
    <name type="scientific">Rhizophlyctis rosea</name>
    <dbReference type="NCBI Taxonomy" id="64517"/>
    <lineage>
        <taxon>Eukaryota</taxon>
        <taxon>Fungi</taxon>
        <taxon>Fungi incertae sedis</taxon>
        <taxon>Chytridiomycota</taxon>
        <taxon>Chytridiomycota incertae sedis</taxon>
        <taxon>Chytridiomycetes</taxon>
        <taxon>Rhizophlyctidales</taxon>
        <taxon>Rhizophlyctidaceae</taxon>
        <taxon>Rhizophlyctis</taxon>
    </lineage>
</organism>
<proteinExistence type="predicted"/>
<evidence type="ECO:0000256" key="1">
    <source>
        <dbReference type="SAM" id="MobiDB-lite"/>
    </source>
</evidence>
<name>A0AAD5S0I6_9FUNG</name>